<evidence type="ECO:0000313" key="11">
    <source>
        <dbReference type="Proteomes" id="UP000770661"/>
    </source>
</evidence>
<feature type="disulfide bond" evidence="8">
    <location>
        <begin position="4"/>
        <end position="22"/>
    </location>
</feature>
<evidence type="ECO:0000256" key="9">
    <source>
        <dbReference type="SAM" id="MobiDB-lite"/>
    </source>
</evidence>
<dbReference type="Proteomes" id="UP000770661">
    <property type="component" value="Unassembled WGS sequence"/>
</dbReference>
<evidence type="ECO:0000256" key="3">
    <source>
        <dbReference type="ARBA" id="ARBA00022692"/>
    </source>
</evidence>
<dbReference type="GO" id="GO:0016020">
    <property type="term" value="C:membrane"/>
    <property type="evidence" value="ECO:0007669"/>
    <property type="project" value="UniProtKB-SubCell"/>
</dbReference>
<evidence type="ECO:0000256" key="6">
    <source>
        <dbReference type="ARBA" id="ARBA00023136"/>
    </source>
</evidence>
<feature type="compositionally biased region" description="Low complexity" evidence="9">
    <location>
        <begin position="34"/>
        <end position="87"/>
    </location>
</feature>
<keyword evidence="11" id="KW-1185">Reference proteome</keyword>
<gene>
    <name evidence="10" type="primary">egg-1</name>
    <name evidence="10" type="ORF">GWK47_001962</name>
</gene>
<dbReference type="PANTHER" id="PTHR24270">
    <property type="entry name" value="LOW-DENSITY LIPOPROTEIN RECEPTOR-RELATED"/>
    <property type="match status" value="1"/>
</dbReference>
<dbReference type="GO" id="GO:0012505">
    <property type="term" value="C:endomembrane system"/>
    <property type="evidence" value="ECO:0007669"/>
    <property type="project" value="UniProtKB-SubCell"/>
</dbReference>
<dbReference type="OrthoDB" id="9990982at2759"/>
<dbReference type="InterPro" id="IPR023415">
    <property type="entry name" value="LDLR_class-A_CS"/>
</dbReference>
<feature type="disulfide bond" evidence="8">
    <location>
        <begin position="158"/>
        <end position="173"/>
    </location>
</feature>
<evidence type="ECO:0000256" key="7">
    <source>
        <dbReference type="ARBA" id="ARBA00023157"/>
    </source>
</evidence>
<proteinExistence type="predicted"/>
<feature type="region of interest" description="Disordered" evidence="9">
    <location>
        <begin position="33"/>
        <end position="87"/>
    </location>
</feature>
<evidence type="ECO:0000256" key="2">
    <source>
        <dbReference type="ARBA" id="ARBA00004308"/>
    </source>
</evidence>
<comment type="caution">
    <text evidence="8">Lacks conserved residue(s) required for the propagation of feature annotation.</text>
</comment>
<dbReference type="AlphaFoldDB" id="A0A8J5CH74"/>
<dbReference type="InterPro" id="IPR036055">
    <property type="entry name" value="LDL_receptor-like_sf"/>
</dbReference>
<accession>A0A8J5CH74</accession>
<dbReference type="PRINTS" id="PR00261">
    <property type="entry name" value="LDLRECEPTOR"/>
</dbReference>
<keyword evidence="5" id="KW-1133">Transmembrane helix</keyword>
<dbReference type="GO" id="GO:0016192">
    <property type="term" value="P:vesicle-mediated transport"/>
    <property type="evidence" value="ECO:0007669"/>
    <property type="project" value="UniProtKB-ARBA"/>
</dbReference>
<dbReference type="Gene3D" id="2.40.128.620">
    <property type="match status" value="1"/>
</dbReference>
<evidence type="ECO:0000313" key="10">
    <source>
        <dbReference type="EMBL" id="KAG0712921.1"/>
    </source>
</evidence>
<dbReference type="EMBL" id="JACEEZ010021961">
    <property type="protein sequence ID" value="KAG0712921.1"/>
    <property type="molecule type" value="Genomic_DNA"/>
</dbReference>
<comment type="subcellular location">
    <subcellularLocation>
        <location evidence="2">Endomembrane system</location>
    </subcellularLocation>
    <subcellularLocation>
        <location evidence="1">Membrane</location>
        <topology evidence="1">Single-pass membrane protein</topology>
    </subcellularLocation>
</comment>
<evidence type="ECO:0000256" key="1">
    <source>
        <dbReference type="ARBA" id="ARBA00004167"/>
    </source>
</evidence>
<dbReference type="Gene3D" id="4.10.400.10">
    <property type="entry name" value="Low-density Lipoprotein Receptor"/>
    <property type="match status" value="1"/>
</dbReference>
<protein>
    <submittedName>
        <fullName evidence="10">LDL receptor repeat-containing protein egg-1</fullName>
    </submittedName>
</protein>
<name>A0A8J5CH74_CHIOP</name>
<dbReference type="Pfam" id="PF00057">
    <property type="entry name" value="Ldl_recept_a"/>
    <property type="match status" value="2"/>
</dbReference>
<reference evidence="10" key="1">
    <citation type="submission" date="2020-07" db="EMBL/GenBank/DDBJ databases">
        <title>The High-quality genome of the commercially important snow crab, Chionoecetes opilio.</title>
        <authorList>
            <person name="Jeong J.-H."/>
            <person name="Ryu S."/>
        </authorList>
    </citation>
    <scope>NUCLEOTIDE SEQUENCE</scope>
    <source>
        <strain evidence="10">MADBK_172401_WGS</strain>
        <tissue evidence="10">Digestive gland</tissue>
    </source>
</reference>
<keyword evidence="10" id="KW-0675">Receptor</keyword>
<dbReference type="SUPFAM" id="SSF57424">
    <property type="entry name" value="LDL receptor-like module"/>
    <property type="match status" value="2"/>
</dbReference>
<organism evidence="10 11">
    <name type="scientific">Chionoecetes opilio</name>
    <name type="common">Atlantic snow crab</name>
    <name type="synonym">Cancer opilio</name>
    <dbReference type="NCBI Taxonomy" id="41210"/>
    <lineage>
        <taxon>Eukaryota</taxon>
        <taxon>Metazoa</taxon>
        <taxon>Ecdysozoa</taxon>
        <taxon>Arthropoda</taxon>
        <taxon>Crustacea</taxon>
        <taxon>Multicrustacea</taxon>
        <taxon>Malacostraca</taxon>
        <taxon>Eumalacostraca</taxon>
        <taxon>Eucarida</taxon>
        <taxon>Decapoda</taxon>
        <taxon>Pleocyemata</taxon>
        <taxon>Brachyura</taxon>
        <taxon>Eubrachyura</taxon>
        <taxon>Majoidea</taxon>
        <taxon>Majidae</taxon>
        <taxon>Chionoecetes</taxon>
    </lineage>
</organism>
<keyword evidence="4" id="KW-0677">Repeat</keyword>
<feature type="disulfide bond" evidence="8">
    <location>
        <begin position="16"/>
        <end position="31"/>
    </location>
</feature>
<keyword evidence="6" id="KW-0472">Membrane</keyword>
<dbReference type="SMART" id="SM00192">
    <property type="entry name" value="LDLa"/>
    <property type="match status" value="3"/>
</dbReference>
<dbReference type="PROSITE" id="PS50068">
    <property type="entry name" value="LDLRA_2"/>
    <property type="match status" value="2"/>
</dbReference>
<dbReference type="InterPro" id="IPR050685">
    <property type="entry name" value="LDLR"/>
</dbReference>
<dbReference type="InterPro" id="IPR002172">
    <property type="entry name" value="LDrepeatLR_classA_rpt"/>
</dbReference>
<evidence type="ECO:0000256" key="5">
    <source>
        <dbReference type="ARBA" id="ARBA00022989"/>
    </source>
</evidence>
<dbReference type="PROSITE" id="PS01209">
    <property type="entry name" value="LDLRA_1"/>
    <property type="match status" value="1"/>
</dbReference>
<keyword evidence="7 8" id="KW-1015">Disulfide bond</keyword>
<sequence>MFQCDGVVCIQNSLVCDGFEDCADGMDESNCGHSTTTTNPTTTTPNNTTTTTNTTASPTAPLINTTTTTMRPTTTTPNNTTTATTTTTTVTTTTAMPLCVDGAPRRPCHDGTTHACFCDGLRECGDGEDERLCYHGGCRPWQWRCRCDGSCIARHDVCNRRKDCPDGSDERGCVPGCGSDVTGGGTVWTAPMKGFVPTATTATARTTGSSLGLRGNDSNTSWCPLTAMTLWILMKI</sequence>
<keyword evidence="3" id="KW-0812">Transmembrane</keyword>
<comment type="caution">
    <text evidence="10">The sequence shown here is derived from an EMBL/GenBank/DDBJ whole genome shotgun (WGS) entry which is preliminary data.</text>
</comment>
<dbReference type="CDD" id="cd00112">
    <property type="entry name" value="LDLa"/>
    <property type="match status" value="2"/>
</dbReference>
<evidence type="ECO:0000256" key="4">
    <source>
        <dbReference type="ARBA" id="ARBA00022737"/>
    </source>
</evidence>
<evidence type="ECO:0000256" key="8">
    <source>
        <dbReference type="PROSITE-ProRule" id="PRU00124"/>
    </source>
</evidence>